<dbReference type="OrthoDB" id="8235393at2"/>
<dbReference type="PANTHER" id="PTHR11102">
    <property type="entry name" value="SEL-1-LIKE PROTEIN"/>
    <property type="match status" value="1"/>
</dbReference>
<protein>
    <submittedName>
        <fullName evidence="2">Putative Beta-lactamase</fullName>
        <ecNumber evidence="2">3.5.2.6</ecNumber>
    </submittedName>
</protein>
<dbReference type="SMART" id="SM00671">
    <property type="entry name" value="SEL1"/>
    <property type="match status" value="3"/>
</dbReference>
<dbReference type="AlphaFoldDB" id="A0A0S4LAH4"/>
<dbReference type="PANTHER" id="PTHR11102:SF160">
    <property type="entry name" value="ERAD-ASSOCIATED E3 UBIQUITIN-PROTEIN LIGASE COMPONENT HRD3"/>
    <property type="match status" value="1"/>
</dbReference>
<dbReference type="GO" id="GO:0008800">
    <property type="term" value="F:beta-lactamase activity"/>
    <property type="evidence" value="ECO:0007669"/>
    <property type="project" value="UniProtKB-EC"/>
</dbReference>
<accession>A0A0S4LAH4</accession>
<organism evidence="2 3">
    <name type="scientific">Candidatus Nitrospira nitrificans</name>
    <dbReference type="NCBI Taxonomy" id="1742973"/>
    <lineage>
        <taxon>Bacteria</taxon>
        <taxon>Pseudomonadati</taxon>
        <taxon>Nitrospirota</taxon>
        <taxon>Nitrospiria</taxon>
        <taxon>Nitrospirales</taxon>
        <taxon>Nitrospiraceae</taxon>
        <taxon>Nitrospira</taxon>
    </lineage>
</organism>
<dbReference type="SUPFAM" id="SSF81901">
    <property type="entry name" value="HCP-like"/>
    <property type="match status" value="1"/>
</dbReference>
<feature type="region of interest" description="Disordered" evidence="1">
    <location>
        <begin position="129"/>
        <end position="189"/>
    </location>
</feature>
<dbReference type="RefSeq" id="WP_090895958.1">
    <property type="nucleotide sequence ID" value="NZ_CZPZ01000010.1"/>
</dbReference>
<dbReference type="InterPro" id="IPR011990">
    <property type="entry name" value="TPR-like_helical_dom_sf"/>
</dbReference>
<dbReference type="Proteomes" id="UP000198736">
    <property type="component" value="Unassembled WGS sequence"/>
</dbReference>
<gene>
    <name evidence="2" type="ORF">COMA2_180029</name>
</gene>
<proteinExistence type="predicted"/>
<evidence type="ECO:0000256" key="1">
    <source>
        <dbReference type="SAM" id="MobiDB-lite"/>
    </source>
</evidence>
<dbReference type="Gene3D" id="1.25.40.10">
    <property type="entry name" value="Tetratricopeptide repeat domain"/>
    <property type="match status" value="1"/>
</dbReference>
<dbReference type="InterPro" id="IPR050767">
    <property type="entry name" value="Sel1_AlgK"/>
</dbReference>
<feature type="region of interest" description="Disordered" evidence="1">
    <location>
        <begin position="394"/>
        <end position="421"/>
    </location>
</feature>
<sequence>MIKSQETPQPLFRTALAVAERVTVTILVGTTALCLPSFAEAASCDAIVGQWAWFAGGQVTIKSDGTFTQQSGNSGTWECTDASKNAVTLKWSKGGFVNKMALSADGANLSSTDPSQSFVKATRINPETGLTDLLAPRQATNIDSPSSSRRPTGPPGGTVPIKPSIPLAGTQKKGPASYDSPQGFVSSDPKVEARFKQGYHLYMKKSYAAAFPILLETAQAGHPRAQALLGLIYSNGRGQAVDNKQAAEWYGKAAAQGHRAAQFSLGNLYLEGDGVPKDQVKAVQLYRQSADQGFPDAEFHIGLAYEFGWGGLPRDRRTAIKWLDRASRHKHGQAGWIVGWLEDPKTPHFKDVDQLGKYIGGIIERRASAAFEGGGGGDGGNPCSSYSGPVAGACNQGDKGAMDRYQNHQETQEDKRKYGVQ</sequence>
<dbReference type="Pfam" id="PF08238">
    <property type="entry name" value="Sel1"/>
    <property type="match status" value="3"/>
</dbReference>
<evidence type="ECO:0000313" key="3">
    <source>
        <dbReference type="Proteomes" id="UP000198736"/>
    </source>
</evidence>
<dbReference type="InterPro" id="IPR006597">
    <property type="entry name" value="Sel1-like"/>
</dbReference>
<reference evidence="3" key="1">
    <citation type="submission" date="2015-10" db="EMBL/GenBank/DDBJ databases">
        <authorList>
            <person name="Luecker S."/>
            <person name="Luecker S."/>
        </authorList>
    </citation>
    <scope>NUCLEOTIDE SEQUENCE [LARGE SCALE GENOMIC DNA]</scope>
</reference>
<feature type="compositionally biased region" description="Basic and acidic residues" evidence="1">
    <location>
        <begin position="400"/>
        <end position="421"/>
    </location>
</feature>
<evidence type="ECO:0000313" key="2">
    <source>
        <dbReference type="EMBL" id="CUS34679.1"/>
    </source>
</evidence>
<dbReference type="EC" id="3.5.2.6" evidence="2"/>
<dbReference type="EMBL" id="CZPZ01000010">
    <property type="protein sequence ID" value="CUS34679.1"/>
    <property type="molecule type" value="Genomic_DNA"/>
</dbReference>
<dbReference type="STRING" id="1742973.COMA2_180029"/>
<name>A0A0S4LAH4_9BACT</name>
<keyword evidence="3" id="KW-1185">Reference proteome</keyword>
<keyword evidence="2" id="KW-0378">Hydrolase</keyword>